<dbReference type="GeneID" id="93859321"/>
<feature type="transmembrane region" description="Helical" evidence="1">
    <location>
        <begin position="60"/>
        <end position="85"/>
    </location>
</feature>
<name>A0A829BNQ1_STRMG</name>
<evidence type="ECO:0000313" key="2">
    <source>
        <dbReference type="EMBL" id="EMC25621.1"/>
    </source>
</evidence>
<sequence>MFGKLLKYEFKSVGIWFFGLYGLAAFISLAAGIWIRANLKASKLSNSSYSTNFYSRSQGILAFILFSLLLAIFIAIFIATLLIIIRRFYNNIFGREGYLTLTLPVSTHKTLLTKLFVAFICTICSGLIFILSFFLLILPSLTIGPFLTYFTETLSQAVNILTKPEVILAILSFLLGITTSILEIYFAIALGQLFQDYRGLLAFGFYFLISFVRSTLNILIGTGNNGFISLMSTNNSFLDCYHLTLNIILLIVYGLVFYFGTHYIIKNKLNIQ</sequence>
<proteinExistence type="predicted"/>
<dbReference type="AlphaFoldDB" id="A0A829BNQ1"/>
<gene>
    <name evidence="2" type="ORF">SMU82_01390</name>
</gene>
<evidence type="ECO:0000313" key="3">
    <source>
        <dbReference type="Proteomes" id="UP000011676"/>
    </source>
</evidence>
<keyword evidence="1" id="KW-0472">Membrane</keyword>
<feature type="transmembrane region" description="Helical" evidence="1">
    <location>
        <begin position="200"/>
        <end position="221"/>
    </location>
</feature>
<feature type="transmembrane region" description="Helical" evidence="1">
    <location>
        <begin position="115"/>
        <end position="146"/>
    </location>
</feature>
<evidence type="ECO:0000256" key="1">
    <source>
        <dbReference type="SAM" id="Phobius"/>
    </source>
</evidence>
<keyword evidence="1" id="KW-1133">Transmembrane helix</keyword>
<accession>A0A829BNQ1</accession>
<protein>
    <submittedName>
        <fullName evidence="2">Uncharacterized protein</fullName>
    </submittedName>
</protein>
<feature type="transmembrane region" description="Helical" evidence="1">
    <location>
        <begin position="241"/>
        <end position="265"/>
    </location>
</feature>
<feature type="transmembrane region" description="Helical" evidence="1">
    <location>
        <begin position="166"/>
        <end position="188"/>
    </location>
</feature>
<keyword evidence="1" id="KW-0812">Transmembrane</keyword>
<feature type="transmembrane region" description="Helical" evidence="1">
    <location>
        <begin position="12"/>
        <end position="35"/>
    </location>
</feature>
<dbReference type="EMBL" id="AHSR01000004">
    <property type="protein sequence ID" value="EMC25621.1"/>
    <property type="molecule type" value="Genomic_DNA"/>
</dbReference>
<dbReference type="Proteomes" id="UP000011676">
    <property type="component" value="Unassembled WGS sequence"/>
</dbReference>
<dbReference type="RefSeq" id="WP_002264461.1">
    <property type="nucleotide sequence ID" value="NZ_AHSR01000004.1"/>
</dbReference>
<reference evidence="2 3" key="1">
    <citation type="journal article" date="2013" name="Mol. Biol. Evol.">
        <title>Evolutionary and population genomics of the cavity causing bacteria Streptococcus mutans.</title>
        <authorList>
            <person name="Cornejo O.E."/>
            <person name="Lefebure T."/>
            <person name="Pavinski Bitar P.D."/>
            <person name="Lang P."/>
            <person name="Richards V.P."/>
            <person name="Eilertson K."/>
            <person name="Do T."/>
            <person name="Beighton D."/>
            <person name="Zeng L."/>
            <person name="Ahn S.J."/>
            <person name="Burne R.A."/>
            <person name="Siepel A."/>
            <person name="Bustamante C.D."/>
            <person name="Stanhope M.J."/>
        </authorList>
    </citation>
    <scope>NUCLEOTIDE SEQUENCE [LARGE SCALE GENOMIC DNA]</scope>
    <source>
        <strain evidence="2 3">SM6</strain>
    </source>
</reference>
<comment type="caution">
    <text evidence="2">The sequence shown here is derived from an EMBL/GenBank/DDBJ whole genome shotgun (WGS) entry which is preliminary data.</text>
</comment>
<organism evidence="2 3">
    <name type="scientific">Streptococcus mutans SM6</name>
    <dbReference type="NCBI Taxonomy" id="857119"/>
    <lineage>
        <taxon>Bacteria</taxon>
        <taxon>Bacillati</taxon>
        <taxon>Bacillota</taxon>
        <taxon>Bacilli</taxon>
        <taxon>Lactobacillales</taxon>
        <taxon>Streptococcaceae</taxon>
        <taxon>Streptococcus</taxon>
    </lineage>
</organism>